<dbReference type="HOGENOM" id="CLU_2554636_0_0_14"/>
<organism evidence="2 3">
    <name type="scientific">Mycoplasma mobile (strain ATCC 43663 / 163K / NCTC 11711)</name>
    <name type="common">Mesomycoplasma mobile</name>
    <dbReference type="NCBI Taxonomy" id="267748"/>
    <lineage>
        <taxon>Bacteria</taxon>
        <taxon>Bacillati</taxon>
        <taxon>Mycoplasmatota</taxon>
        <taxon>Mycoplasmoidales</taxon>
        <taxon>Metamycoplasmataceae</taxon>
        <taxon>Mesomycoplasma</taxon>
    </lineage>
</organism>
<keyword evidence="3" id="KW-1185">Reference proteome</keyword>
<dbReference type="KEGG" id="mmo:MMOB1940"/>
<gene>
    <name evidence="2" type="ordered locus">MMOB1940</name>
</gene>
<feature type="transmembrane region" description="Helical" evidence="1">
    <location>
        <begin position="45"/>
        <end position="66"/>
    </location>
</feature>
<keyword evidence="1" id="KW-0472">Membrane</keyword>
<protein>
    <submittedName>
        <fullName evidence="2">Expressed protein</fullName>
    </submittedName>
</protein>
<proteinExistence type="predicted"/>
<feature type="transmembrane region" description="Helical" evidence="1">
    <location>
        <begin position="15"/>
        <end position="38"/>
    </location>
</feature>
<keyword evidence="1" id="KW-1133">Transmembrane helix</keyword>
<dbReference type="Proteomes" id="UP000009072">
    <property type="component" value="Chromosome"/>
</dbReference>
<evidence type="ECO:0000313" key="2">
    <source>
        <dbReference type="EMBL" id="AAT27680.1"/>
    </source>
</evidence>
<name>Q6KI96_MYCM1</name>
<dbReference type="RefSeq" id="WP_011264714.1">
    <property type="nucleotide sequence ID" value="NC_006908.1"/>
</dbReference>
<keyword evidence="1" id="KW-0812">Transmembrane</keyword>
<evidence type="ECO:0000313" key="3">
    <source>
        <dbReference type="Proteomes" id="UP000009072"/>
    </source>
</evidence>
<evidence type="ECO:0000256" key="1">
    <source>
        <dbReference type="SAM" id="Phobius"/>
    </source>
</evidence>
<accession>Q6KI96</accession>
<dbReference type="STRING" id="267748.MMOB1940"/>
<sequence>MSKYRPKTAIGNTNFTWVGILLTLILGYGIGLIVYFLVKIFDLKSIIWYIVFFFLTPFSGLFIYWFTKSNSWIRPVFLRFSK</sequence>
<dbReference type="EMBL" id="AE017308">
    <property type="protein sequence ID" value="AAT27680.1"/>
    <property type="molecule type" value="Genomic_DNA"/>
</dbReference>
<dbReference type="AlphaFoldDB" id="Q6KI96"/>
<reference evidence="2 3" key="1">
    <citation type="journal article" date="2004" name="Genome Res.">
        <title>The complete genome and proteome of Mycoplasma mobile.</title>
        <authorList>
            <person name="Jaffe J.D."/>
            <person name="Stange-Thomann N."/>
            <person name="Smith C."/>
            <person name="DeCaprio D."/>
            <person name="Fisher S."/>
            <person name="Butler J."/>
            <person name="Calvo S."/>
            <person name="Elkins T."/>
            <person name="FitzGerald M.G."/>
            <person name="Hafez N."/>
            <person name="Kodira C.D."/>
            <person name="Major J."/>
            <person name="Wang S."/>
            <person name="Wilkinson J."/>
            <person name="Nicol R."/>
            <person name="Nusbaum C."/>
            <person name="Birren B."/>
            <person name="Berg H.C."/>
            <person name="Church G.M."/>
        </authorList>
    </citation>
    <scope>NUCLEOTIDE SEQUENCE [LARGE SCALE GENOMIC DNA]</scope>
    <source>
        <strain evidence="3">ATCC 43663 / 163K / NCTC 11711</strain>
    </source>
</reference>